<keyword evidence="5" id="KW-1185">Reference proteome</keyword>
<dbReference type="InterPro" id="IPR016518">
    <property type="entry name" value="Alpha-L-fucosidase"/>
</dbReference>
<reference evidence="4 5" key="1">
    <citation type="submission" date="2019-07" db="EMBL/GenBank/DDBJ databases">
        <authorList>
            <person name="Kim J.K."/>
            <person name="Cheong H.-M."/>
            <person name="Choi Y."/>
            <person name="Hwang K.J."/>
            <person name="Lee S."/>
            <person name="Choi C."/>
        </authorList>
    </citation>
    <scope>NUCLEOTIDE SEQUENCE [LARGE SCALE GENOMIC DNA]</scope>
    <source>
        <strain evidence="4 5">KS 22</strain>
    </source>
</reference>
<dbReference type="Pfam" id="PF14498">
    <property type="entry name" value="Glyco_hyd_65N_2"/>
    <property type="match status" value="1"/>
</dbReference>
<dbReference type="KEGG" id="cchl:FPL14_21080"/>
<dbReference type="SUPFAM" id="SSF48208">
    <property type="entry name" value="Six-hairpin glycosidases"/>
    <property type="match status" value="1"/>
</dbReference>
<sequence length="792" mass="88282">MGQTAFRKLWYSRPAADWEKESLPVGNGRLGAMIFGGLGEDRILLNEDTLWSGEPVDKTNPAASTAIDEVRRLVFAGEYRLAQNLLEQEMFGPWNQSYLPMADLVMTWRDDGSVYSYTRELDLNTAVAKVSYIRDGIKFVREVFCSAPDQALVIKLGSDRPGSISLKIGLDSQLQHESVMTEFTDSGPCLTLRGRAPVHVAPNYVSEPEPIIYKDGKGMTFQVQAVIEAVGGTVTAKDQQFLIESADEVLLKLAAATSFNGFDQDPAGNGQDPSALCASALSALSDLTYEQLLASHLADYRSLFHRVDLKLGNGDEEASKTPTDERLLKVREGAEDPALTALYFDYGRYLLIASSRAGSQPANLQGIWNPRVRASWSSNWTTNINVQMNYWLAESCNLSECHEPLFDLIDGLRVTGERAAEVNYGCRGWTVNHNVDLWRSATAVGLNAKWAYWPMGAAWLCWHLWNRYEYSLDKVFLSERAYPALKGAAEFCLDWLAEGPDGYLVTCPSTSPENDFITVQGEKCSVSYGSTMDMSLIRELFRHCIEAGEILQTDSKFRDELTASLDRFPPYRTGQFGQLLEWCEDFQEEDPGHRHLSHLYGLHPGDQFVAGRDDTWVEACSVSLNRRLSSGGGHTGWSCAWIINLLARLEDGERAHDYVMTLLRRSTYDNLWDAHPPFQIDGNFGGAAGIAEMLLQSHAGELRLLPALPRAWPEGSVKGLKGRGGWTVDIRWVDGKLEKALFHTPISQQCRLRITYPVSITCQGMSIQTIHSNDGTFTWAAEAGQTYIIRID</sequence>
<dbReference type="Pfam" id="PF22124">
    <property type="entry name" value="Glyco_hydro_95_cat"/>
    <property type="match status" value="1"/>
</dbReference>
<dbReference type="EMBL" id="CP041969">
    <property type="protein sequence ID" value="QMV43391.1"/>
    <property type="molecule type" value="Genomic_DNA"/>
</dbReference>
<evidence type="ECO:0000313" key="4">
    <source>
        <dbReference type="EMBL" id="QMV43391.1"/>
    </source>
</evidence>
<dbReference type="InterPro" id="IPR054363">
    <property type="entry name" value="GH95_cat"/>
</dbReference>
<dbReference type="GO" id="GO:0005975">
    <property type="term" value="P:carbohydrate metabolic process"/>
    <property type="evidence" value="ECO:0007669"/>
    <property type="project" value="InterPro"/>
</dbReference>
<organism evidence="4 5">
    <name type="scientific">Cohnella cholangitidis</name>
    <dbReference type="NCBI Taxonomy" id="2598458"/>
    <lineage>
        <taxon>Bacteria</taxon>
        <taxon>Bacillati</taxon>
        <taxon>Bacillota</taxon>
        <taxon>Bacilli</taxon>
        <taxon>Bacillales</taxon>
        <taxon>Paenibacillaceae</taxon>
        <taxon>Cohnella</taxon>
    </lineage>
</organism>
<dbReference type="InterPro" id="IPR012341">
    <property type="entry name" value="6hp_glycosidase-like_sf"/>
</dbReference>
<dbReference type="AlphaFoldDB" id="A0A7G5C2F7"/>
<accession>A0A7G5C2F7</accession>
<dbReference type="GO" id="GO:0004560">
    <property type="term" value="F:alpha-L-fucosidase activity"/>
    <property type="evidence" value="ECO:0007669"/>
    <property type="project" value="InterPro"/>
</dbReference>
<evidence type="ECO:0000259" key="1">
    <source>
        <dbReference type="Pfam" id="PF14498"/>
    </source>
</evidence>
<feature type="domain" description="Glycosyl hydrolase family 95 catalytic" evidence="3">
    <location>
        <begin position="288"/>
        <end position="694"/>
    </location>
</feature>
<dbReference type="RefSeq" id="WP_182299625.1">
    <property type="nucleotide sequence ID" value="NZ_CP041969.1"/>
</dbReference>
<feature type="domain" description="Glycosyl hydrolase family 95 N-terminal" evidence="1">
    <location>
        <begin position="9"/>
        <end position="260"/>
    </location>
</feature>
<dbReference type="PANTHER" id="PTHR31084">
    <property type="entry name" value="ALPHA-L-FUCOSIDASE 2"/>
    <property type="match status" value="1"/>
</dbReference>
<dbReference type="Gene3D" id="1.50.10.10">
    <property type="match status" value="1"/>
</dbReference>
<gene>
    <name evidence="4" type="ORF">FPL14_21080</name>
</gene>
<evidence type="ECO:0000259" key="2">
    <source>
        <dbReference type="Pfam" id="PF21307"/>
    </source>
</evidence>
<dbReference type="InterPro" id="IPR008928">
    <property type="entry name" value="6-hairpin_glycosidase_sf"/>
</dbReference>
<dbReference type="PANTHER" id="PTHR31084:SF0">
    <property type="entry name" value="ALPHA-L-FUCOSIDASE 2"/>
    <property type="match status" value="1"/>
</dbReference>
<proteinExistence type="predicted"/>
<evidence type="ECO:0000313" key="5">
    <source>
        <dbReference type="Proteomes" id="UP000515679"/>
    </source>
</evidence>
<dbReference type="Pfam" id="PF21307">
    <property type="entry name" value="Glyco_hydro_95_C"/>
    <property type="match status" value="1"/>
</dbReference>
<keyword evidence="4" id="KW-0378">Hydrolase</keyword>
<protein>
    <submittedName>
        <fullName evidence="4">Glycoside hydrolase family 95 protein</fullName>
    </submittedName>
</protein>
<dbReference type="InterPro" id="IPR027414">
    <property type="entry name" value="GH95_N_dom"/>
</dbReference>
<name>A0A7G5C2F7_9BACL</name>
<dbReference type="InterPro" id="IPR049053">
    <property type="entry name" value="AFCA-like_C"/>
</dbReference>
<dbReference type="FunFam" id="1.50.10.10:FF:000028">
    <property type="entry name" value="Alpha-L-fucosidase 2"/>
    <property type="match status" value="1"/>
</dbReference>
<dbReference type="Proteomes" id="UP000515679">
    <property type="component" value="Chromosome"/>
</dbReference>
<dbReference type="PIRSF" id="PIRSF007663">
    <property type="entry name" value="UCP007663"/>
    <property type="match status" value="1"/>
</dbReference>
<evidence type="ECO:0000259" key="3">
    <source>
        <dbReference type="Pfam" id="PF22124"/>
    </source>
</evidence>
<feature type="domain" description="Alpha fucosidase A-like C-terminal" evidence="2">
    <location>
        <begin position="696"/>
        <end position="789"/>
    </location>
</feature>